<protein>
    <submittedName>
        <fullName evidence="1">Do family serine endopeptidase</fullName>
    </submittedName>
</protein>
<organism evidence="1 2">
    <name type="scientific">Halosquirtibacter laminarini</name>
    <dbReference type="NCBI Taxonomy" id="3374600"/>
    <lineage>
        <taxon>Bacteria</taxon>
        <taxon>Pseudomonadati</taxon>
        <taxon>Bacteroidota</taxon>
        <taxon>Bacteroidia</taxon>
        <taxon>Marinilabiliales</taxon>
        <taxon>Prolixibacteraceae</taxon>
        <taxon>Halosquirtibacter</taxon>
    </lineage>
</organism>
<name>A0AC61NBU4_9BACT</name>
<dbReference type="Proteomes" id="UP000826212">
    <property type="component" value="Chromosome"/>
</dbReference>
<dbReference type="EMBL" id="CP081303">
    <property type="protein sequence ID" value="QZE12951.1"/>
    <property type="molecule type" value="Genomic_DNA"/>
</dbReference>
<accession>A0AC61NBU4</accession>
<gene>
    <name evidence="1" type="ORF">K4L44_10155</name>
</gene>
<proteinExistence type="predicted"/>
<sequence length="482" mass="52183">MKNFKNLLNYVIVAFITSLLSILGVFAIISNKQKDTTEFTHKKPVPVQLANFSEKQPERYPNLTTAAQHSVKAVVHITTQKDMGRQPRSLMDLFYGNGYQRQPQIQQASGSGVIISSDGYIVTNNHVIEGADNIRVIFEENRIFKAKLIGTDPNTDIAVLKIEAEDLPFLQWGDSQKLKLGEWVLAVGNPFSLNSTVTAGIVSAKSRSIGIMSGQMALESFIQTDAAVNPGNSGGALVNKAGDLVGINTAIASRTGSYSGYSFAVPSTIARKVVNDLLKYGAVQRAILGVQIMDNNSELAKKENLDITNGSYVAEATYGSGAEKAGIKKGDVIVGVNGVDIKNSTQLKEQVGQYSPGDKVEVAVNRDGRNKTFTVELQNISGSTSIVKSNTGVLGAELKTISMKTKQRFGIRNGLKVTKLEDGKLKKAGVKEGFIITSVNNNTVTSVKELEELVINTPPNKQVLLEGVYPNGEWAYHIFRNN</sequence>
<reference evidence="1" key="1">
    <citation type="submission" date="2021-08" db="EMBL/GenBank/DDBJ databases">
        <title>Novel anaerobic bacterium isolated from sea squirt in East Sea, Republic of Korea.</title>
        <authorList>
            <person name="Nguyen T.H."/>
            <person name="Li Z."/>
            <person name="Lee Y.-J."/>
            <person name="Ko J."/>
            <person name="Kim S.-G."/>
        </authorList>
    </citation>
    <scope>NUCLEOTIDE SEQUENCE</scope>
    <source>
        <strain evidence="1">KCTC 25031</strain>
    </source>
</reference>
<keyword evidence="2" id="KW-1185">Reference proteome</keyword>
<evidence type="ECO:0000313" key="2">
    <source>
        <dbReference type="Proteomes" id="UP000826212"/>
    </source>
</evidence>
<evidence type="ECO:0000313" key="1">
    <source>
        <dbReference type="EMBL" id="QZE12951.1"/>
    </source>
</evidence>